<evidence type="ECO:0000313" key="3">
    <source>
        <dbReference type="Proteomes" id="UP000507470"/>
    </source>
</evidence>
<gene>
    <name evidence="2" type="ORF">MCOR_31567</name>
</gene>
<reference evidence="2 3" key="1">
    <citation type="submission" date="2020-06" db="EMBL/GenBank/DDBJ databases">
        <authorList>
            <person name="Li R."/>
            <person name="Bekaert M."/>
        </authorList>
    </citation>
    <scope>NUCLEOTIDE SEQUENCE [LARGE SCALE GENOMIC DNA]</scope>
    <source>
        <strain evidence="3">wild</strain>
    </source>
</reference>
<feature type="region of interest" description="Disordered" evidence="1">
    <location>
        <begin position="105"/>
        <end position="176"/>
    </location>
</feature>
<accession>A0A6J8CNY8</accession>
<sequence length="212" mass="24014">MSTKRFPVQRKEQPRIEVNVLKVDADGNSIYDEDFDPNVCHCFPSTSSKFLPSMIYDELKCGHEQSTYIQPAQQSVFTYPWTANTVTGREDLSDDRDSLKSGKLSAIAEEPDGHVTRTAPPFASPTKTVERTKGPFSAPVDPSRWESHGPDFRRARSEQSVNRLHTGGRPRTLDSREFRGRYVDPKDGQVYNFNVNYGKRNVQASRQADNTI</sequence>
<feature type="compositionally biased region" description="Basic and acidic residues" evidence="1">
    <location>
        <begin position="143"/>
        <end position="157"/>
    </location>
</feature>
<dbReference type="OrthoDB" id="6045161at2759"/>
<name>A0A6J8CNY8_MYTCO</name>
<dbReference type="EMBL" id="CACVKT020005663">
    <property type="protein sequence ID" value="CAC5397099.1"/>
    <property type="molecule type" value="Genomic_DNA"/>
</dbReference>
<keyword evidence="3" id="KW-1185">Reference proteome</keyword>
<protein>
    <submittedName>
        <fullName evidence="2">Uncharacterized protein</fullName>
    </submittedName>
</protein>
<dbReference type="Proteomes" id="UP000507470">
    <property type="component" value="Unassembled WGS sequence"/>
</dbReference>
<evidence type="ECO:0000256" key="1">
    <source>
        <dbReference type="SAM" id="MobiDB-lite"/>
    </source>
</evidence>
<proteinExistence type="predicted"/>
<organism evidence="2 3">
    <name type="scientific">Mytilus coruscus</name>
    <name type="common">Sea mussel</name>
    <dbReference type="NCBI Taxonomy" id="42192"/>
    <lineage>
        <taxon>Eukaryota</taxon>
        <taxon>Metazoa</taxon>
        <taxon>Spiralia</taxon>
        <taxon>Lophotrochozoa</taxon>
        <taxon>Mollusca</taxon>
        <taxon>Bivalvia</taxon>
        <taxon>Autobranchia</taxon>
        <taxon>Pteriomorphia</taxon>
        <taxon>Mytilida</taxon>
        <taxon>Mytiloidea</taxon>
        <taxon>Mytilidae</taxon>
        <taxon>Mytilinae</taxon>
        <taxon>Mytilus</taxon>
    </lineage>
</organism>
<evidence type="ECO:0000313" key="2">
    <source>
        <dbReference type="EMBL" id="CAC5397099.1"/>
    </source>
</evidence>
<dbReference type="AlphaFoldDB" id="A0A6J8CNY8"/>